<feature type="signal peptide" evidence="2">
    <location>
        <begin position="1"/>
        <end position="31"/>
    </location>
</feature>
<accession>A0A243RRS3</accession>
<keyword evidence="2" id="KW-0732">Signal</keyword>
<evidence type="ECO:0008006" key="5">
    <source>
        <dbReference type="Google" id="ProtNLM"/>
    </source>
</evidence>
<evidence type="ECO:0000256" key="2">
    <source>
        <dbReference type="SAM" id="SignalP"/>
    </source>
</evidence>
<evidence type="ECO:0000313" key="3">
    <source>
        <dbReference type="EMBL" id="OUC97702.1"/>
    </source>
</evidence>
<sequence>MHRGTTARTVVSILAAVLLALQFFAPTASFASAHTPREVEAKAQPGTEPTGASSRPGTKLSGKALRDEIATCRAGHHGGPTGPLRTRDRFHSADSAPSAPDRPLLRHIPPTASERVTPGVAHERTSRSSTSHTPAALQVFRC</sequence>
<keyword evidence="4" id="KW-1185">Reference proteome</keyword>
<protein>
    <recommendedName>
        <fullName evidence="5">Secreted protein</fullName>
    </recommendedName>
</protein>
<feature type="region of interest" description="Disordered" evidence="1">
    <location>
        <begin position="35"/>
        <end position="142"/>
    </location>
</feature>
<proteinExistence type="predicted"/>
<dbReference type="Proteomes" id="UP000195105">
    <property type="component" value="Unassembled WGS sequence"/>
</dbReference>
<evidence type="ECO:0000256" key="1">
    <source>
        <dbReference type="SAM" id="MobiDB-lite"/>
    </source>
</evidence>
<name>A0A243RRS3_9ACTN</name>
<reference evidence="3 4" key="1">
    <citation type="submission" date="2017-05" db="EMBL/GenBank/DDBJ databases">
        <title>Biotechnological potential of actinobacteria isolated from South African environments.</title>
        <authorList>
            <person name="Le Roes-Hill M."/>
            <person name="Prins A."/>
            <person name="Durrell K.A."/>
        </authorList>
    </citation>
    <scope>NUCLEOTIDE SEQUENCE [LARGE SCALE GENOMIC DNA]</scope>
    <source>
        <strain evidence="3 4">HMC13</strain>
    </source>
</reference>
<comment type="caution">
    <text evidence="3">The sequence shown here is derived from an EMBL/GenBank/DDBJ whole genome shotgun (WGS) entry which is preliminary data.</text>
</comment>
<organism evidence="3 4">
    <name type="scientific">Streptomyces swartbergensis</name>
    <dbReference type="NCBI Taxonomy" id="487165"/>
    <lineage>
        <taxon>Bacteria</taxon>
        <taxon>Bacillati</taxon>
        <taxon>Actinomycetota</taxon>
        <taxon>Actinomycetes</taxon>
        <taxon>Kitasatosporales</taxon>
        <taxon>Streptomycetaceae</taxon>
        <taxon>Streptomyces</taxon>
    </lineage>
</organism>
<gene>
    <name evidence="3" type="ORF">CA983_30190</name>
</gene>
<evidence type="ECO:0000313" key="4">
    <source>
        <dbReference type="Proteomes" id="UP000195105"/>
    </source>
</evidence>
<dbReference type="RefSeq" id="WP_086604005.1">
    <property type="nucleotide sequence ID" value="NZ_NGFN01000242.1"/>
</dbReference>
<feature type="chain" id="PRO_5038643241" description="Secreted protein" evidence="2">
    <location>
        <begin position="32"/>
        <end position="142"/>
    </location>
</feature>
<dbReference type="AlphaFoldDB" id="A0A243RRS3"/>
<dbReference type="EMBL" id="NGFN01000242">
    <property type="protein sequence ID" value="OUC97702.1"/>
    <property type="molecule type" value="Genomic_DNA"/>
</dbReference>